<reference evidence="1 2" key="1">
    <citation type="submission" date="2024-04" db="EMBL/GenBank/DDBJ databases">
        <authorList>
            <person name="Fracassetti M."/>
        </authorList>
    </citation>
    <scope>NUCLEOTIDE SEQUENCE [LARGE SCALE GENOMIC DNA]</scope>
</reference>
<organism evidence="1 2">
    <name type="scientific">Linum trigynum</name>
    <dbReference type="NCBI Taxonomy" id="586398"/>
    <lineage>
        <taxon>Eukaryota</taxon>
        <taxon>Viridiplantae</taxon>
        <taxon>Streptophyta</taxon>
        <taxon>Embryophyta</taxon>
        <taxon>Tracheophyta</taxon>
        <taxon>Spermatophyta</taxon>
        <taxon>Magnoliopsida</taxon>
        <taxon>eudicotyledons</taxon>
        <taxon>Gunneridae</taxon>
        <taxon>Pentapetalae</taxon>
        <taxon>rosids</taxon>
        <taxon>fabids</taxon>
        <taxon>Malpighiales</taxon>
        <taxon>Linaceae</taxon>
        <taxon>Linum</taxon>
    </lineage>
</organism>
<evidence type="ECO:0000313" key="2">
    <source>
        <dbReference type="Proteomes" id="UP001497516"/>
    </source>
</evidence>
<accession>A0AAV2E9R4</accession>
<keyword evidence="2" id="KW-1185">Reference proteome</keyword>
<dbReference type="AlphaFoldDB" id="A0AAV2E9R4"/>
<evidence type="ECO:0000313" key="1">
    <source>
        <dbReference type="EMBL" id="CAL1382646.1"/>
    </source>
</evidence>
<proteinExistence type="predicted"/>
<sequence length="111" mass="12270">MHKEIDTGLLDVRCALIRRFKSPPDFASGVIVLNLVGFVGHHGGDHKFCSSVFIASGPSRTTNQRSSSTPHRNVFICFFHDVKFEPMKIGGELRTARPKFKDALDLLLGSS</sequence>
<dbReference type="Proteomes" id="UP001497516">
    <property type="component" value="Chromosome 4"/>
</dbReference>
<gene>
    <name evidence="1" type="ORF">LTRI10_LOCUS23961</name>
</gene>
<dbReference type="EMBL" id="OZ034817">
    <property type="protein sequence ID" value="CAL1382646.1"/>
    <property type="molecule type" value="Genomic_DNA"/>
</dbReference>
<name>A0AAV2E9R4_9ROSI</name>
<protein>
    <submittedName>
        <fullName evidence="1">Uncharacterized protein</fullName>
    </submittedName>
</protein>